<evidence type="ECO:0000256" key="2">
    <source>
        <dbReference type="ARBA" id="ARBA00022692"/>
    </source>
</evidence>
<feature type="non-terminal residue" evidence="8">
    <location>
        <position position="122"/>
    </location>
</feature>
<dbReference type="PROSITE" id="PS51503">
    <property type="entry name" value="HIG1"/>
    <property type="match status" value="1"/>
</dbReference>
<evidence type="ECO:0000259" key="7">
    <source>
        <dbReference type="PROSITE" id="PS51503"/>
    </source>
</evidence>
<name>A0A067TBD7_GALM3</name>
<dbReference type="InterPro" id="IPR007667">
    <property type="entry name" value="Hypoxia_induced_domain"/>
</dbReference>
<evidence type="ECO:0000256" key="3">
    <source>
        <dbReference type="ARBA" id="ARBA00022989"/>
    </source>
</evidence>
<organism evidence="8 9">
    <name type="scientific">Galerina marginata (strain CBS 339.88)</name>
    <dbReference type="NCBI Taxonomy" id="685588"/>
    <lineage>
        <taxon>Eukaryota</taxon>
        <taxon>Fungi</taxon>
        <taxon>Dikarya</taxon>
        <taxon>Basidiomycota</taxon>
        <taxon>Agaricomycotina</taxon>
        <taxon>Agaricomycetes</taxon>
        <taxon>Agaricomycetidae</taxon>
        <taxon>Agaricales</taxon>
        <taxon>Agaricineae</taxon>
        <taxon>Strophariaceae</taxon>
        <taxon>Galerina</taxon>
    </lineage>
</organism>
<gene>
    <name evidence="8" type="ORF">GALMADRAFT_37971</name>
</gene>
<sequence length="122" mass="13859">PLQDPLEPWSSKFSRKFKENPWVPIGCLATCGALIMSAAKMRSGKSKQMNHWLRARVAIQGATVVALLLGSTWGREWLKKNFGKEDAIAAEEADLSKELKREKERMEFEERLRGAQEATQQE</sequence>
<dbReference type="PANTHER" id="PTHR12297:SF3">
    <property type="entry name" value="HIG1 DOMAIN FAMILY MEMBER 1A"/>
    <property type="match status" value="1"/>
</dbReference>
<dbReference type="OrthoDB" id="6604018at2759"/>
<comment type="subcellular location">
    <subcellularLocation>
        <location evidence="1">Mitochondrion membrane</location>
    </subcellularLocation>
</comment>
<protein>
    <recommendedName>
        <fullName evidence="7">HIG1 domain-containing protein</fullName>
    </recommendedName>
</protein>
<keyword evidence="3 6" id="KW-1133">Transmembrane helix</keyword>
<feature type="transmembrane region" description="Helical" evidence="6">
    <location>
        <begin position="22"/>
        <end position="41"/>
    </location>
</feature>
<dbReference type="Gene3D" id="6.10.140.1320">
    <property type="match status" value="1"/>
</dbReference>
<keyword evidence="4" id="KW-0496">Mitochondrion</keyword>
<feature type="non-terminal residue" evidence="8">
    <location>
        <position position="1"/>
    </location>
</feature>
<dbReference type="AlphaFoldDB" id="A0A067TBD7"/>
<dbReference type="GO" id="GO:0097250">
    <property type="term" value="P:mitochondrial respirasome assembly"/>
    <property type="evidence" value="ECO:0007669"/>
    <property type="project" value="TreeGrafter"/>
</dbReference>
<keyword evidence="9" id="KW-1185">Reference proteome</keyword>
<accession>A0A067TBD7</accession>
<dbReference type="InterPro" id="IPR050355">
    <property type="entry name" value="RCF1"/>
</dbReference>
<reference evidence="9" key="1">
    <citation type="journal article" date="2014" name="Proc. Natl. Acad. Sci. U.S.A.">
        <title>Extensive sampling of basidiomycete genomes demonstrates inadequacy of the white-rot/brown-rot paradigm for wood decay fungi.</title>
        <authorList>
            <person name="Riley R."/>
            <person name="Salamov A.A."/>
            <person name="Brown D.W."/>
            <person name="Nagy L.G."/>
            <person name="Floudas D."/>
            <person name="Held B.W."/>
            <person name="Levasseur A."/>
            <person name="Lombard V."/>
            <person name="Morin E."/>
            <person name="Otillar R."/>
            <person name="Lindquist E.A."/>
            <person name="Sun H."/>
            <person name="LaButti K.M."/>
            <person name="Schmutz J."/>
            <person name="Jabbour D."/>
            <person name="Luo H."/>
            <person name="Baker S.E."/>
            <person name="Pisabarro A.G."/>
            <person name="Walton J.D."/>
            <person name="Blanchette R.A."/>
            <person name="Henrissat B."/>
            <person name="Martin F."/>
            <person name="Cullen D."/>
            <person name="Hibbett D.S."/>
            <person name="Grigoriev I.V."/>
        </authorList>
    </citation>
    <scope>NUCLEOTIDE SEQUENCE [LARGE SCALE GENOMIC DNA]</scope>
    <source>
        <strain evidence="9">CBS 339.88</strain>
    </source>
</reference>
<dbReference type="EMBL" id="KL142377">
    <property type="protein sequence ID" value="KDR77219.1"/>
    <property type="molecule type" value="Genomic_DNA"/>
</dbReference>
<evidence type="ECO:0000256" key="5">
    <source>
        <dbReference type="ARBA" id="ARBA00023136"/>
    </source>
</evidence>
<evidence type="ECO:0000256" key="1">
    <source>
        <dbReference type="ARBA" id="ARBA00004325"/>
    </source>
</evidence>
<keyword evidence="5 6" id="KW-0472">Membrane</keyword>
<evidence type="ECO:0000313" key="9">
    <source>
        <dbReference type="Proteomes" id="UP000027222"/>
    </source>
</evidence>
<proteinExistence type="predicted"/>
<dbReference type="HOGENOM" id="CLU_087356_3_0_1"/>
<feature type="domain" description="HIG1" evidence="7">
    <location>
        <begin position="1"/>
        <end position="85"/>
    </location>
</feature>
<evidence type="ECO:0000313" key="8">
    <source>
        <dbReference type="EMBL" id="KDR77219.1"/>
    </source>
</evidence>
<evidence type="ECO:0000256" key="4">
    <source>
        <dbReference type="ARBA" id="ARBA00023128"/>
    </source>
</evidence>
<dbReference type="PANTHER" id="PTHR12297">
    <property type="entry name" value="HYPOXIA-INDUCBILE GENE 1 HIG1 -RELATED"/>
    <property type="match status" value="1"/>
</dbReference>
<dbReference type="GO" id="GO:0031966">
    <property type="term" value="C:mitochondrial membrane"/>
    <property type="evidence" value="ECO:0007669"/>
    <property type="project" value="UniProtKB-SubCell"/>
</dbReference>
<keyword evidence="2 6" id="KW-0812">Transmembrane</keyword>
<dbReference type="Pfam" id="PF04588">
    <property type="entry name" value="HIG_1_N"/>
    <property type="match status" value="1"/>
</dbReference>
<evidence type="ECO:0000256" key="6">
    <source>
        <dbReference type="SAM" id="Phobius"/>
    </source>
</evidence>
<feature type="transmembrane region" description="Helical" evidence="6">
    <location>
        <begin position="53"/>
        <end position="73"/>
    </location>
</feature>
<dbReference type="Proteomes" id="UP000027222">
    <property type="component" value="Unassembled WGS sequence"/>
</dbReference>
<dbReference type="STRING" id="685588.A0A067TBD7"/>